<protein>
    <submittedName>
        <fullName evidence="5">Ribosomal protein S20</fullName>
    </submittedName>
</protein>
<geneLocation type="plastid" evidence="5"/>
<keyword evidence="4" id="KW-0687">Ribonucleoprotein</keyword>
<evidence type="ECO:0000313" key="5">
    <source>
        <dbReference type="EMBL" id="BCL05866.1"/>
    </source>
</evidence>
<dbReference type="NCBIfam" id="TIGR00029">
    <property type="entry name" value="S20"/>
    <property type="match status" value="1"/>
</dbReference>
<dbReference type="GO" id="GO:0005840">
    <property type="term" value="C:ribosome"/>
    <property type="evidence" value="ECO:0007669"/>
    <property type="project" value="UniProtKB-KW"/>
</dbReference>
<keyword evidence="2" id="KW-0694">RNA-binding</keyword>
<dbReference type="InterPro" id="IPR002583">
    <property type="entry name" value="Ribosomal_bS20"/>
</dbReference>
<dbReference type="InterPro" id="IPR036510">
    <property type="entry name" value="Ribosomal_bS20_sf"/>
</dbReference>
<keyword evidence="5" id="KW-0934">Plastid</keyword>
<dbReference type="SUPFAM" id="SSF46992">
    <property type="entry name" value="Ribosomal protein S20"/>
    <property type="match status" value="1"/>
</dbReference>
<reference evidence="5" key="1">
    <citation type="submission" date="2020-09" db="EMBL/GenBank/DDBJ databases">
        <title>Highly reduced plastid genomes of the non-photosynthetic dictyochophyceans Pteridomonas spp. (Ochrophyta, SAR).</title>
        <authorList>
            <person name="Kayama M."/>
            <person name="Kamikawa R."/>
        </authorList>
    </citation>
    <scope>NUCLEOTIDE SEQUENCE</scope>
    <source>
        <strain evidence="5">YPF1301</strain>
    </source>
</reference>
<gene>
    <name evidence="5" type="primary">rps20</name>
</gene>
<dbReference type="GO" id="GO:1990904">
    <property type="term" value="C:ribonucleoprotein complex"/>
    <property type="evidence" value="ECO:0007669"/>
    <property type="project" value="UniProtKB-KW"/>
</dbReference>
<organism evidence="5">
    <name type="scientific">Pteridomonas sp. YPF1301</name>
    <dbReference type="NCBI Taxonomy" id="2766739"/>
    <lineage>
        <taxon>Eukaryota</taxon>
        <taxon>Sar</taxon>
        <taxon>Stramenopiles</taxon>
        <taxon>Ochrophyta</taxon>
        <taxon>Dictyochophyceae</taxon>
        <taxon>Pedinellales</taxon>
        <taxon>Pteridomonas</taxon>
    </lineage>
</organism>
<evidence type="ECO:0000256" key="2">
    <source>
        <dbReference type="ARBA" id="ARBA00022884"/>
    </source>
</evidence>
<dbReference type="GO" id="GO:0006412">
    <property type="term" value="P:translation"/>
    <property type="evidence" value="ECO:0007669"/>
    <property type="project" value="InterPro"/>
</dbReference>
<dbReference type="GO" id="GO:0019843">
    <property type="term" value="F:rRNA binding"/>
    <property type="evidence" value="ECO:0007669"/>
    <property type="project" value="UniProtKB-KW"/>
</dbReference>
<evidence type="ECO:0000256" key="1">
    <source>
        <dbReference type="ARBA" id="ARBA00022730"/>
    </source>
</evidence>
<proteinExistence type="predicted"/>
<dbReference type="EMBL" id="LC580440">
    <property type="protein sequence ID" value="BCL05866.1"/>
    <property type="molecule type" value="Genomic_DNA"/>
</dbReference>
<keyword evidence="3 5" id="KW-0689">Ribosomal protein</keyword>
<keyword evidence="1" id="KW-0699">rRNA-binding</keyword>
<dbReference type="Gene3D" id="1.20.58.110">
    <property type="entry name" value="Ribosomal protein S20"/>
    <property type="match status" value="1"/>
</dbReference>
<evidence type="ECO:0000256" key="3">
    <source>
        <dbReference type="ARBA" id="ARBA00022980"/>
    </source>
</evidence>
<sequence length="94" mass="11181">MIQLKLLTKSVKKIQRTTIKNKKYKSRIKTFTKKCLLYIKKYQIIKDNVIYLLIFKNLNLAFSALDKCLKLNILHKRNIAKKKSKLQLCVNQII</sequence>
<evidence type="ECO:0000256" key="4">
    <source>
        <dbReference type="ARBA" id="ARBA00023274"/>
    </source>
</evidence>
<dbReference type="AlphaFoldDB" id="A0A7G1MS39"/>
<accession>A0A7G1MS39</accession>
<dbReference type="GO" id="GO:0003735">
    <property type="term" value="F:structural constituent of ribosome"/>
    <property type="evidence" value="ECO:0007669"/>
    <property type="project" value="InterPro"/>
</dbReference>
<name>A0A7G1MS39_9STRA</name>
<dbReference type="Pfam" id="PF01649">
    <property type="entry name" value="Ribosomal_S20p"/>
    <property type="match status" value="1"/>
</dbReference>